<dbReference type="GO" id="GO:0008270">
    <property type="term" value="F:zinc ion binding"/>
    <property type="evidence" value="ECO:0007669"/>
    <property type="project" value="InterPro"/>
</dbReference>
<evidence type="ECO:0000256" key="6">
    <source>
        <dbReference type="ARBA" id="ARBA00023163"/>
    </source>
</evidence>
<keyword evidence="2" id="KW-0479">Metal-binding</keyword>
<dbReference type="InterPro" id="IPR052202">
    <property type="entry name" value="Yeast_MetPath_Reg"/>
</dbReference>
<dbReference type="Proteomes" id="UP000191285">
    <property type="component" value="Unassembled WGS sequence"/>
</dbReference>
<dbReference type="Pfam" id="PF00172">
    <property type="entry name" value="Zn_clus"/>
    <property type="match status" value="1"/>
</dbReference>
<dbReference type="EMBL" id="MLKD01000021">
    <property type="protein sequence ID" value="OQE17314.1"/>
    <property type="molecule type" value="Genomic_DNA"/>
</dbReference>
<keyword evidence="5" id="KW-0238">DNA-binding</keyword>
<feature type="compositionally biased region" description="Basic and acidic residues" evidence="8">
    <location>
        <begin position="163"/>
        <end position="174"/>
    </location>
</feature>
<dbReference type="InterPro" id="IPR001138">
    <property type="entry name" value="Zn2Cys6_DnaBD"/>
</dbReference>
<evidence type="ECO:0000256" key="1">
    <source>
        <dbReference type="ARBA" id="ARBA00004123"/>
    </source>
</evidence>
<keyword evidence="4" id="KW-0805">Transcription regulation</keyword>
<comment type="subcellular location">
    <subcellularLocation>
        <location evidence="1">Nucleus</location>
    </subcellularLocation>
</comment>
<dbReference type="GO" id="GO:0000981">
    <property type="term" value="F:DNA-binding transcription factor activity, RNA polymerase II-specific"/>
    <property type="evidence" value="ECO:0007669"/>
    <property type="project" value="InterPro"/>
</dbReference>
<organism evidence="11 12">
    <name type="scientific">Penicillium steckii</name>
    <dbReference type="NCBI Taxonomy" id="303698"/>
    <lineage>
        <taxon>Eukaryota</taxon>
        <taxon>Fungi</taxon>
        <taxon>Dikarya</taxon>
        <taxon>Ascomycota</taxon>
        <taxon>Pezizomycotina</taxon>
        <taxon>Eurotiomycetes</taxon>
        <taxon>Eurotiomycetidae</taxon>
        <taxon>Eurotiales</taxon>
        <taxon>Aspergillaceae</taxon>
        <taxon>Penicillium</taxon>
    </lineage>
</organism>
<dbReference type="Gene3D" id="4.10.240.10">
    <property type="entry name" value="Zn(2)-C6 fungal-type DNA-binding domain"/>
    <property type="match status" value="1"/>
</dbReference>
<dbReference type="CDD" id="cd00067">
    <property type="entry name" value="GAL4"/>
    <property type="match status" value="1"/>
</dbReference>
<dbReference type="SMART" id="SM00906">
    <property type="entry name" value="Fungal_trans"/>
    <property type="match status" value="1"/>
</dbReference>
<dbReference type="GO" id="GO:0043565">
    <property type="term" value="F:sequence-specific DNA binding"/>
    <property type="evidence" value="ECO:0007669"/>
    <property type="project" value="TreeGrafter"/>
</dbReference>
<protein>
    <recommendedName>
        <fullName evidence="10">Zn(2)-C6 fungal-type domain-containing protein</fullName>
    </recommendedName>
</protein>
<dbReference type="PROSITE" id="PS00463">
    <property type="entry name" value="ZN2_CY6_FUNGAL_1"/>
    <property type="match status" value="1"/>
</dbReference>
<keyword evidence="9" id="KW-1133">Transmembrane helix</keyword>
<feature type="domain" description="Zn(2)-C6 fungal-type" evidence="10">
    <location>
        <begin position="23"/>
        <end position="53"/>
    </location>
</feature>
<dbReference type="STRING" id="303698.A0A1V6SUB6"/>
<feature type="transmembrane region" description="Helical" evidence="9">
    <location>
        <begin position="500"/>
        <end position="522"/>
    </location>
</feature>
<dbReference type="CDD" id="cd12148">
    <property type="entry name" value="fungal_TF_MHR"/>
    <property type="match status" value="1"/>
</dbReference>
<evidence type="ECO:0000256" key="3">
    <source>
        <dbReference type="ARBA" id="ARBA00022833"/>
    </source>
</evidence>
<dbReference type="PROSITE" id="PS50048">
    <property type="entry name" value="ZN2_CY6_FUNGAL_2"/>
    <property type="match status" value="1"/>
</dbReference>
<dbReference type="GO" id="GO:0006351">
    <property type="term" value="P:DNA-templated transcription"/>
    <property type="evidence" value="ECO:0007669"/>
    <property type="project" value="InterPro"/>
</dbReference>
<evidence type="ECO:0000313" key="11">
    <source>
        <dbReference type="EMBL" id="OQE17314.1"/>
    </source>
</evidence>
<dbReference type="Pfam" id="PF04082">
    <property type="entry name" value="Fungal_trans"/>
    <property type="match status" value="1"/>
</dbReference>
<dbReference type="SMART" id="SM00066">
    <property type="entry name" value="GAL4"/>
    <property type="match status" value="1"/>
</dbReference>
<name>A0A1V6SUB6_9EURO</name>
<evidence type="ECO:0000313" key="12">
    <source>
        <dbReference type="Proteomes" id="UP000191285"/>
    </source>
</evidence>
<proteinExistence type="predicted"/>
<keyword evidence="3" id="KW-0862">Zinc</keyword>
<dbReference type="InterPro" id="IPR007219">
    <property type="entry name" value="XnlR_reg_dom"/>
</dbReference>
<dbReference type="GO" id="GO:0045944">
    <property type="term" value="P:positive regulation of transcription by RNA polymerase II"/>
    <property type="evidence" value="ECO:0007669"/>
    <property type="project" value="TreeGrafter"/>
</dbReference>
<evidence type="ECO:0000256" key="4">
    <source>
        <dbReference type="ARBA" id="ARBA00023015"/>
    </source>
</evidence>
<dbReference type="AlphaFoldDB" id="A0A1V6SUB6"/>
<gene>
    <name evidence="11" type="ORF">PENSTE_c021G10244</name>
</gene>
<evidence type="ECO:0000256" key="5">
    <source>
        <dbReference type="ARBA" id="ARBA00023125"/>
    </source>
</evidence>
<dbReference type="PANTHER" id="PTHR47782">
    <property type="entry name" value="ZN(II)2CYS6 TRANSCRIPTION FACTOR (EUROFUNG)-RELATED"/>
    <property type="match status" value="1"/>
</dbReference>
<keyword evidence="6" id="KW-0804">Transcription</keyword>
<feature type="region of interest" description="Disordered" evidence="8">
    <location>
        <begin position="88"/>
        <end position="107"/>
    </location>
</feature>
<dbReference type="SUPFAM" id="SSF57701">
    <property type="entry name" value="Zn2/Cys6 DNA-binding domain"/>
    <property type="match status" value="1"/>
</dbReference>
<keyword evidence="7" id="KW-0539">Nucleus</keyword>
<dbReference type="InterPro" id="IPR036864">
    <property type="entry name" value="Zn2-C6_fun-type_DNA-bd_sf"/>
</dbReference>
<reference evidence="12" key="1">
    <citation type="journal article" date="2017" name="Nat. Microbiol.">
        <title>Global analysis of biosynthetic gene clusters reveals vast potential of secondary metabolite production in Penicillium species.</title>
        <authorList>
            <person name="Nielsen J.C."/>
            <person name="Grijseels S."/>
            <person name="Prigent S."/>
            <person name="Ji B."/>
            <person name="Dainat J."/>
            <person name="Nielsen K.F."/>
            <person name="Frisvad J.C."/>
            <person name="Workman M."/>
            <person name="Nielsen J."/>
        </authorList>
    </citation>
    <scope>NUCLEOTIDE SEQUENCE [LARGE SCALE GENOMIC DNA]</scope>
    <source>
        <strain evidence="12">IBT 24891</strain>
    </source>
</reference>
<accession>A0A1V6SUB6</accession>
<evidence type="ECO:0000256" key="8">
    <source>
        <dbReference type="SAM" id="MobiDB-lite"/>
    </source>
</evidence>
<sequence>MFQHSRRVPMERESRIRKRIPKACKRCHRRKQKCDQGVPSCSNCQAANQLCSRAESSPSWHHGMSKGALAHRIEILEARLAASLAGDASDTVESSEKPLKSTSPLFTQKSRHGYTDGVLRFLTLGNTENREPAYLGPSSGLSIADAVGTHSLPVNSNQYSDITPRRSDSDSVIHPDDENGARIIEAYFTHMHVRLPFLDCAYILELHANRNRTAGQTSKDDFDKFKLFMVYAIGATILQMTGSYNSIPPNDFLSTALSFDTTMRESVSINSIEATMLLVLYNLRSSSHPSVWYLIGLAMRTCIDFGFHRESRYQKLPKCEAERQKRLFWSVYLIERHTAWTLGRPFSISEEEIDAEPPQDNGDSTISDDVVHQSLQCQRTREIPLQKDFIGKFIASVRLQRIVSQIHTRIYRVDKKASSLFSEIGPLMSALNDFKENLPSLGLSDTDFVLMHWNNSIRMLLQPFLSILDPNDDLLSTCIGSSGKMCQFFKRLRQREFSGYSFFLANSVFMAGLTMCFCLFRSPRLWTPTVSDDLRACSSSLFVMAERNPRLRKHRDGLESIISKAMNYVEEVANMPTSNPPVTHQDVPTYHHVHSTPDLDSSASEIDCYMNSLLSDIHGFPFQFQSEEHQARISEAPFASAIAENSWTTETFDHFLPDGFGWEL</sequence>
<evidence type="ECO:0000259" key="10">
    <source>
        <dbReference type="PROSITE" id="PS50048"/>
    </source>
</evidence>
<keyword evidence="12" id="KW-1185">Reference proteome</keyword>
<dbReference type="OrthoDB" id="9970124at2759"/>
<evidence type="ECO:0000256" key="7">
    <source>
        <dbReference type="ARBA" id="ARBA00023242"/>
    </source>
</evidence>
<comment type="caution">
    <text evidence="11">The sequence shown here is derived from an EMBL/GenBank/DDBJ whole genome shotgun (WGS) entry which is preliminary data.</text>
</comment>
<keyword evidence="9" id="KW-0812">Transmembrane</keyword>
<feature type="region of interest" description="Disordered" evidence="8">
    <location>
        <begin position="155"/>
        <end position="174"/>
    </location>
</feature>
<keyword evidence="9" id="KW-0472">Membrane</keyword>
<evidence type="ECO:0000256" key="2">
    <source>
        <dbReference type="ARBA" id="ARBA00022723"/>
    </source>
</evidence>
<evidence type="ECO:0000256" key="9">
    <source>
        <dbReference type="SAM" id="Phobius"/>
    </source>
</evidence>
<dbReference type="PANTHER" id="PTHR47782:SF12">
    <property type="entry name" value="ZN(II)2CYS6 TRANSCRIPTION FACTOR (EUROFUNG)"/>
    <property type="match status" value="1"/>
</dbReference>
<dbReference type="GO" id="GO:0005634">
    <property type="term" value="C:nucleus"/>
    <property type="evidence" value="ECO:0007669"/>
    <property type="project" value="UniProtKB-SubCell"/>
</dbReference>